<dbReference type="Proteomes" id="UP001652600">
    <property type="component" value="Chromosome 10"/>
</dbReference>
<dbReference type="GeneID" id="127151150"/>
<gene>
    <name evidence="2" type="primary">LOC127151150</name>
</gene>
<accession>A0ABM3L915</accession>
<dbReference type="InterPro" id="IPR016197">
    <property type="entry name" value="Chromo-like_dom_sf"/>
</dbReference>
<dbReference type="PANTHER" id="PTHR46148">
    <property type="entry name" value="CHROMO DOMAIN-CONTAINING PROTEIN"/>
    <property type="match status" value="1"/>
</dbReference>
<dbReference type="SUPFAM" id="SSF54160">
    <property type="entry name" value="Chromo domain-like"/>
    <property type="match status" value="1"/>
</dbReference>
<name>A0ABM3L915_CUCME</name>
<organism evidence="1 2">
    <name type="scientific">Cucumis melo</name>
    <name type="common">Muskmelon</name>
    <dbReference type="NCBI Taxonomy" id="3656"/>
    <lineage>
        <taxon>Eukaryota</taxon>
        <taxon>Viridiplantae</taxon>
        <taxon>Streptophyta</taxon>
        <taxon>Embryophyta</taxon>
        <taxon>Tracheophyta</taxon>
        <taxon>Spermatophyta</taxon>
        <taxon>Magnoliopsida</taxon>
        <taxon>eudicotyledons</taxon>
        <taxon>Gunneridae</taxon>
        <taxon>Pentapetalae</taxon>
        <taxon>rosids</taxon>
        <taxon>fabids</taxon>
        <taxon>Cucurbitales</taxon>
        <taxon>Cucurbitaceae</taxon>
        <taxon>Benincaseae</taxon>
        <taxon>Cucumis</taxon>
    </lineage>
</organism>
<dbReference type="PANTHER" id="PTHR46148:SF60">
    <property type="entry name" value="CHROMO DOMAIN-CONTAINING PROTEIN"/>
    <property type="match status" value="1"/>
</dbReference>
<proteinExistence type="predicted"/>
<dbReference type="RefSeq" id="XP_050946524.1">
    <property type="nucleotide sequence ID" value="XM_051090567.1"/>
</dbReference>
<evidence type="ECO:0000313" key="1">
    <source>
        <dbReference type="Proteomes" id="UP001652600"/>
    </source>
</evidence>
<keyword evidence="1" id="KW-1185">Reference proteome</keyword>
<evidence type="ECO:0000313" key="2">
    <source>
        <dbReference type="RefSeq" id="XP_050946524.1"/>
    </source>
</evidence>
<protein>
    <submittedName>
        <fullName evidence="2">Uncharacterized protein LOC127151150</fullName>
    </submittedName>
</protein>
<sequence>MLGPKLVQTTNAAIQKIRARILIVQSRQKSYTDERRKDLQFDVGDMVFLKVAPKKGVLRFKKKGKLIDFEPLQINESLSYEEQFVKILAREVKMLRNRGIAVVKVLWQNHKAEEATWEREDDIRAQYPELFED</sequence>
<reference evidence="2" key="1">
    <citation type="submission" date="2025-08" db="UniProtKB">
        <authorList>
            <consortium name="RefSeq"/>
        </authorList>
    </citation>
    <scope>IDENTIFICATION</scope>
    <source>
        <tissue evidence="2">Stem</tissue>
    </source>
</reference>